<organism evidence="1 2">
    <name type="scientific">Sphaerodactylus townsendi</name>
    <dbReference type="NCBI Taxonomy" id="933632"/>
    <lineage>
        <taxon>Eukaryota</taxon>
        <taxon>Metazoa</taxon>
        <taxon>Chordata</taxon>
        <taxon>Craniata</taxon>
        <taxon>Vertebrata</taxon>
        <taxon>Euteleostomi</taxon>
        <taxon>Lepidosauria</taxon>
        <taxon>Squamata</taxon>
        <taxon>Bifurcata</taxon>
        <taxon>Gekkota</taxon>
        <taxon>Sphaerodactylidae</taxon>
        <taxon>Sphaerodactylus</taxon>
    </lineage>
</organism>
<evidence type="ECO:0000313" key="2">
    <source>
        <dbReference type="Proteomes" id="UP000827872"/>
    </source>
</evidence>
<proteinExistence type="predicted"/>
<sequence>MDLEACPRSGQQFNLSNTFLQQRSWAPSAPIAFVKHKHYAREITPIPEISNELRLLMFQTYKDSHKR</sequence>
<keyword evidence="2" id="KW-1185">Reference proteome</keyword>
<dbReference type="EMBL" id="CM037628">
    <property type="protein sequence ID" value="KAH7996719.1"/>
    <property type="molecule type" value="Genomic_DNA"/>
</dbReference>
<accession>A0ACB8EVM4</accession>
<gene>
    <name evidence="1" type="ORF">K3G42_010393</name>
</gene>
<name>A0ACB8EVM4_9SAUR</name>
<reference evidence="1" key="1">
    <citation type="submission" date="2021-08" db="EMBL/GenBank/DDBJ databases">
        <title>The first chromosome-level gecko genome reveals the dynamic sex chromosomes of Neotropical dwarf geckos (Sphaerodactylidae: Sphaerodactylus).</title>
        <authorList>
            <person name="Pinto B.J."/>
            <person name="Keating S.E."/>
            <person name="Gamble T."/>
        </authorList>
    </citation>
    <scope>NUCLEOTIDE SEQUENCE</scope>
    <source>
        <strain evidence="1">TG3544</strain>
    </source>
</reference>
<protein>
    <submittedName>
        <fullName evidence="1">Uncharacterized protein</fullName>
    </submittedName>
</protein>
<comment type="caution">
    <text evidence="1">The sequence shown here is derived from an EMBL/GenBank/DDBJ whole genome shotgun (WGS) entry which is preliminary data.</text>
</comment>
<dbReference type="Proteomes" id="UP000827872">
    <property type="component" value="Linkage Group LG15"/>
</dbReference>
<evidence type="ECO:0000313" key="1">
    <source>
        <dbReference type="EMBL" id="KAH7996719.1"/>
    </source>
</evidence>